<organism evidence="1">
    <name type="scientific">Opuntia streptacantha</name>
    <name type="common">Prickly pear cactus</name>
    <name type="synonym">Opuntia cardona</name>
    <dbReference type="NCBI Taxonomy" id="393608"/>
    <lineage>
        <taxon>Eukaryota</taxon>
        <taxon>Viridiplantae</taxon>
        <taxon>Streptophyta</taxon>
        <taxon>Embryophyta</taxon>
        <taxon>Tracheophyta</taxon>
        <taxon>Spermatophyta</taxon>
        <taxon>Magnoliopsida</taxon>
        <taxon>eudicotyledons</taxon>
        <taxon>Gunneridae</taxon>
        <taxon>Pentapetalae</taxon>
        <taxon>Caryophyllales</taxon>
        <taxon>Cactineae</taxon>
        <taxon>Cactaceae</taxon>
        <taxon>Opuntioideae</taxon>
        <taxon>Opuntia</taxon>
    </lineage>
</organism>
<accession>A0A7C9AYQ2</accession>
<sequence length="103" mass="11536">MLLFLMCFKIFQFHKNTEIFYFFCGSHGINLHAYTSACRSNIAYIWISLDPTKDKPTLGVGRGVGAVVAKGGGNLISEKGKHVQTMAKMIFYHLSLQETDKMA</sequence>
<evidence type="ECO:0000313" key="1">
    <source>
        <dbReference type="EMBL" id="MBA4678856.1"/>
    </source>
</evidence>
<name>A0A7C9AYQ2_OPUST</name>
<proteinExistence type="predicted"/>
<dbReference type="EMBL" id="GISG01280888">
    <property type="protein sequence ID" value="MBA4678856.1"/>
    <property type="molecule type" value="Transcribed_RNA"/>
</dbReference>
<protein>
    <submittedName>
        <fullName evidence="1">Uncharacterized protein</fullName>
    </submittedName>
</protein>
<reference evidence="1" key="2">
    <citation type="submission" date="2020-07" db="EMBL/GenBank/DDBJ databases">
        <authorList>
            <person name="Vera ALvarez R."/>
            <person name="Arias-Moreno D.M."/>
            <person name="Jimenez-Jacinto V."/>
            <person name="Jimenez-Bremont J.F."/>
            <person name="Swaminathan K."/>
            <person name="Moose S.P."/>
            <person name="Guerrero-Gonzalez M.L."/>
            <person name="Marino-Ramirez L."/>
            <person name="Landsman D."/>
            <person name="Rodriguez-Kessler M."/>
            <person name="Delgado-Sanchez P."/>
        </authorList>
    </citation>
    <scope>NUCLEOTIDE SEQUENCE</scope>
    <source>
        <tissue evidence="1">Cladode</tissue>
    </source>
</reference>
<reference evidence="1" key="1">
    <citation type="journal article" date="2013" name="J. Plant Res.">
        <title>Effect of fungi and light on seed germination of three Opuntia species from semiarid lands of central Mexico.</title>
        <authorList>
            <person name="Delgado-Sanchez P."/>
            <person name="Jimenez-Bremont J.F."/>
            <person name="Guerrero-Gonzalez Mde L."/>
            <person name="Flores J."/>
        </authorList>
    </citation>
    <scope>NUCLEOTIDE SEQUENCE</scope>
    <source>
        <tissue evidence="1">Cladode</tissue>
    </source>
</reference>
<dbReference type="AlphaFoldDB" id="A0A7C9AYQ2"/>